<dbReference type="NCBIfam" id="TIGR01414">
    <property type="entry name" value="autotrans_barl"/>
    <property type="match status" value="1"/>
</dbReference>
<dbReference type="SMART" id="SM00869">
    <property type="entry name" value="Autotransporter"/>
    <property type="match status" value="1"/>
</dbReference>
<dbReference type="Proteomes" id="UP001320122">
    <property type="component" value="Unassembled WGS sequence"/>
</dbReference>
<dbReference type="InterPro" id="IPR005546">
    <property type="entry name" value="Autotransporte_beta"/>
</dbReference>
<protein>
    <submittedName>
        <fullName evidence="3">Autotransporter domain-containing protein</fullName>
    </submittedName>
</protein>
<reference evidence="3 4" key="1">
    <citation type="journal article" date="2021" name="Front. Microbiol.">
        <title>Aerobic Denitrification and Heterotrophic Sulfur Oxidation in the Genus Halomonas Revealed by Six Novel Species Characterizations and Genome-Based Analysis.</title>
        <authorList>
            <person name="Wang L."/>
            <person name="Shao Z."/>
        </authorList>
    </citation>
    <scope>NUCLEOTIDE SEQUENCE [LARGE SCALE GENOMIC DNA]</scope>
    <source>
        <strain evidence="3 4">MCCC 1A11036</strain>
    </source>
</reference>
<dbReference type="SUPFAM" id="SSF51126">
    <property type="entry name" value="Pectin lyase-like"/>
    <property type="match status" value="2"/>
</dbReference>
<feature type="domain" description="Autotransporter" evidence="2">
    <location>
        <begin position="820"/>
        <end position="1104"/>
    </location>
</feature>
<name>A0ABS9AFD9_9GAMM</name>
<comment type="caution">
    <text evidence="3">The sequence shown here is derived from an EMBL/GenBank/DDBJ whole genome shotgun (WGS) entry which is preliminary data.</text>
</comment>
<dbReference type="InterPro" id="IPR006315">
    <property type="entry name" value="OM_autotransptr_brl_dom"/>
</dbReference>
<dbReference type="Pfam" id="PF12951">
    <property type="entry name" value="PATR"/>
    <property type="match status" value="3"/>
</dbReference>
<dbReference type="Gene3D" id="2.160.20.20">
    <property type="match status" value="1"/>
</dbReference>
<dbReference type="InterPro" id="IPR030895">
    <property type="entry name" value="T5SS_PEPC_rpt"/>
</dbReference>
<keyword evidence="1" id="KW-0732">Signal</keyword>
<dbReference type="InterPro" id="IPR011050">
    <property type="entry name" value="Pectin_lyase_fold/virulence"/>
</dbReference>
<dbReference type="Gene3D" id="2.40.128.130">
    <property type="entry name" value="Autotransporter beta-domain"/>
    <property type="match status" value="1"/>
</dbReference>
<sequence length="1104" mass="110651">MYFSDGSGASFTIGAGAIIGGGDGGAGAVDASDGIGGAGIVGSDLTVINSGTIAGGMGGDGTTRANAITFTSGANRLELRGGYSFTGNVVVQSGATGALALGGDTDSDFDVGQIGGSAQYRGFDAFEKTGDSVWTLMGTTSAMTPWTISQGTLSVSSDASLGHENGALTFNGGTLATTESFASNREMVLNSNGRFDVSENTALLLAGNITGTGGLTKLGEGTLTLSGANTYESGTTVRAGTLVVDGGSITHPSAFGNNVTVGQAADDVATLRIENGGTVSNQNGYIGEAPNSEGRVSVTGPDSSWNSSAIFIGEEGTGVLTIEEDGAVESVVGYIGLFPEAEGAVTVTEGANWTSNDILYVGFLGTGTLNIADGGTVTSGNSVIGEASIRAGSSRGAVEVIGSGSSWTVTDDANLTVGNLSFATGALTIANKGEVTVTGNVIIADQANSEGVLTIGAGYDDDNGQWHDPVAAGVLNASTVEFREGDGRLVFNHTDDDYTFDSALVSAGGGDHAIEHLSGTTLLTGDSSGFAGTTTVSGGALLVGDAAGNGVLGGSLTIADGGMLGGSGTVGSGAGSTVTLGQGGTLSPGNSIGTLTVDGDLTLASGAVYRVELNDGGAGAGVNSDHLHVTGMATLADGAVVHLTPENGRDDGATYRADTAYSLLTADGGLVLEGGLALDNDFAYLDFAFAQDANGLTALSRLAEQPGQPEEPDLPGQPIDSFCLAGMSRNQCGTGDAAFTLGEGHAVYDRVLGLSEAQAEQALNQLSGEVHASVVTGLVEDSRFVRNAANDRVRAAFGGTGAAVPAFAYGPDGAPTPVATDHAGPVFWSHGFGAWGETDGDGNAASVDRSSSGLLIGTDRSVGDWRVGVLAGYSRSSVDLDGRASSADVDSYHLGLYGGTQWAMEGGTLSLRGGLAHTWHDIETSRFIGVSGFSDSLSADYRANTFQAFGELGYGIETDVARVEPFVNLAHVHTRTGSFGESGGAAALSSASGSMDTTFATPGIRAETDLDLGLGEGEETGARLYGTVGWRHAFGDVTPESTHAFAGSDAFTIAGSPIGRNALVLDTGLELDLTPNSTLGVSYQGQFASGMEDHGVSATLSIRF</sequence>
<keyword evidence="4" id="KW-1185">Reference proteome</keyword>
<evidence type="ECO:0000313" key="4">
    <source>
        <dbReference type="Proteomes" id="UP001320122"/>
    </source>
</evidence>
<evidence type="ECO:0000256" key="1">
    <source>
        <dbReference type="ARBA" id="ARBA00022729"/>
    </source>
</evidence>
<dbReference type="InterPro" id="IPR036709">
    <property type="entry name" value="Autotransporte_beta_dom_sf"/>
</dbReference>
<dbReference type="Pfam" id="PF03797">
    <property type="entry name" value="Autotransporter"/>
    <property type="match status" value="1"/>
</dbReference>
<gene>
    <name evidence="3" type="ORF">HOP51_10105</name>
</gene>
<organism evidence="3 4">
    <name type="scientific">Billgrantia zhangzhouensis</name>
    <dbReference type="NCBI Taxonomy" id="2733481"/>
    <lineage>
        <taxon>Bacteria</taxon>
        <taxon>Pseudomonadati</taxon>
        <taxon>Pseudomonadota</taxon>
        <taxon>Gammaproteobacteria</taxon>
        <taxon>Oceanospirillales</taxon>
        <taxon>Halomonadaceae</taxon>
        <taxon>Billgrantia</taxon>
    </lineage>
</organism>
<dbReference type="InterPro" id="IPR012332">
    <property type="entry name" value="Autotransporter_pectin_lyase_C"/>
</dbReference>
<proteinExistence type="predicted"/>
<dbReference type="RefSeq" id="WP_267957695.1">
    <property type="nucleotide sequence ID" value="NZ_JABFTT010000007.1"/>
</dbReference>
<dbReference type="SUPFAM" id="SSF103515">
    <property type="entry name" value="Autotransporter"/>
    <property type="match status" value="1"/>
</dbReference>
<evidence type="ECO:0000313" key="3">
    <source>
        <dbReference type="EMBL" id="MCE8020457.1"/>
    </source>
</evidence>
<dbReference type="NCBIfam" id="TIGR02601">
    <property type="entry name" value="autotrns_rpt"/>
    <property type="match status" value="1"/>
</dbReference>
<dbReference type="InterPro" id="IPR013425">
    <property type="entry name" value="Autotrns_rpt"/>
</dbReference>
<dbReference type="PROSITE" id="PS51208">
    <property type="entry name" value="AUTOTRANSPORTER"/>
    <property type="match status" value="1"/>
</dbReference>
<evidence type="ECO:0000259" key="2">
    <source>
        <dbReference type="PROSITE" id="PS51208"/>
    </source>
</evidence>
<accession>A0ABS9AFD9</accession>
<dbReference type="NCBIfam" id="TIGR04393">
    <property type="entry name" value="rpt_T5SS_PEPC"/>
    <property type="match status" value="3"/>
</dbReference>
<dbReference type="EMBL" id="JABFTT010000007">
    <property type="protein sequence ID" value="MCE8020457.1"/>
    <property type="molecule type" value="Genomic_DNA"/>
</dbReference>